<dbReference type="eggNOG" id="COG3324">
    <property type="taxonomic scope" value="Bacteria"/>
</dbReference>
<dbReference type="STRING" id="680198.SCAB_43791"/>
<protein>
    <recommendedName>
        <fullName evidence="1">VOC domain-containing protein</fullName>
    </recommendedName>
</protein>
<dbReference type="Proteomes" id="UP000001444">
    <property type="component" value="Chromosome"/>
</dbReference>
<dbReference type="InterPro" id="IPR052164">
    <property type="entry name" value="Anthracycline_SecMetBiosynth"/>
</dbReference>
<dbReference type="KEGG" id="scb:SCAB_43791"/>
<dbReference type="Gene3D" id="3.10.180.10">
    <property type="entry name" value="2,3-Dihydroxybiphenyl 1,2-Dioxygenase, domain 1"/>
    <property type="match status" value="1"/>
</dbReference>
<gene>
    <name evidence="2" type="ordered locus">SCAB_43791</name>
</gene>
<dbReference type="PROSITE" id="PS51819">
    <property type="entry name" value="VOC"/>
    <property type="match status" value="1"/>
</dbReference>
<evidence type="ECO:0000259" key="1">
    <source>
        <dbReference type="PROSITE" id="PS51819"/>
    </source>
</evidence>
<dbReference type="Pfam" id="PF00903">
    <property type="entry name" value="Glyoxalase"/>
    <property type="match status" value="1"/>
</dbReference>
<dbReference type="InterPro" id="IPR037523">
    <property type="entry name" value="VOC_core"/>
</dbReference>
<reference evidence="2 3" key="1">
    <citation type="journal article" date="2010" name="Mol. Plant Microbe Interact.">
        <title>Streptomyces scabies 87-22 contains a coronafacic acid-like biosynthetic cluster that contributes to plant-microbe interactions.</title>
        <authorList>
            <person name="Bignell D.R."/>
            <person name="Seipke R.F."/>
            <person name="Huguet-Tapia J.C."/>
            <person name="Chambers A.H."/>
            <person name="Parry R.J."/>
            <person name="Loria R."/>
        </authorList>
    </citation>
    <scope>NUCLEOTIDE SEQUENCE [LARGE SCALE GENOMIC DNA]</scope>
    <source>
        <strain evidence="2 3">87.22</strain>
    </source>
</reference>
<proteinExistence type="predicted"/>
<keyword evidence="3" id="KW-1185">Reference proteome</keyword>
<name>C9Z749_STRSW</name>
<feature type="domain" description="VOC" evidence="1">
    <location>
        <begin position="11"/>
        <end position="126"/>
    </location>
</feature>
<dbReference type="AlphaFoldDB" id="C9Z749"/>
<accession>C9Z749</accession>
<dbReference type="PANTHER" id="PTHR33993">
    <property type="entry name" value="GLYOXALASE-RELATED"/>
    <property type="match status" value="1"/>
</dbReference>
<dbReference type="InterPro" id="IPR029068">
    <property type="entry name" value="Glyas_Bleomycin-R_OHBP_Dase"/>
</dbReference>
<evidence type="ECO:0000313" key="2">
    <source>
        <dbReference type="EMBL" id="CBG71443.1"/>
    </source>
</evidence>
<dbReference type="SUPFAM" id="SSF54593">
    <property type="entry name" value="Glyoxalase/Bleomycin resistance protein/Dihydroxybiphenyl dioxygenase"/>
    <property type="match status" value="1"/>
</dbReference>
<dbReference type="EMBL" id="FN554889">
    <property type="protein sequence ID" value="CBG71443.1"/>
    <property type="molecule type" value="Genomic_DNA"/>
</dbReference>
<dbReference type="PANTHER" id="PTHR33993:SF14">
    <property type="entry name" value="GB|AAF24581.1"/>
    <property type="match status" value="1"/>
</dbReference>
<evidence type="ECO:0000313" key="3">
    <source>
        <dbReference type="Proteomes" id="UP000001444"/>
    </source>
</evidence>
<dbReference type="HOGENOM" id="CLU_127592_3_0_11"/>
<sequence>MSVMTVPAINSVAWFEFGTNQPEKVKEFYGELFDWKYVLNTNTPGVTYHSVMTPGAQQPAGGVWDSEGGFPDYAVFYVVVQDVAATVARAERLGAEVLMAPVSDSAGFTFARLRDTAGNHFGVFSAPAR</sequence>
<dbReference type="InterPro" id="IPR004360">
    <property type="entry name" value="Glyas_Fos-R_dOase_dom"/>
</dbReference>
<dbReference type="CDD" id="cd07247">
    <property type="entry name" value="SgaA_N_like"/>
    <property type="match status" value="1"/>
</dbReference>
<organism evidence="2 3">
    <name type="scientific">Streptomyces scabiei (strain 87.22)</name>
    <dbReference type="NCBI Taxonomy" id="680198"/>
    <lineage>
        <taxon>Bacteria</taxon>
        <taxon>Bacillati</taxon>
        <taxon>Actinomycetota</taxon>
        <taxon>Actinomycetes</taxon>
        <taxon>Kitasatosporales</taxon>
        <taxon>Streptomycetaceae</taxon>
        <taxon>Streptomyces</taxon>
    </lineage>
</organism>